<feature type="domain" description="Myb-like" evidence="5">
    <location>
        <begin position="1"/>
        <end position="50"/>
    </location>
</feature>
<proteinExistence type="predicted"/>
<dbReference type="GO" id="GO:0006355">
    <property type="term" value="P:regulation of DNA-templated transcription"/>
    <property type="evidence" value="ECO:0007669"/>
    <property type="project" value="TreeGrafter"/>
</dbReference>
<accession>A0AAW1WGB4</accession>
<evidence type="ECO:0000313" key="8">
    <source>
        <dbReference type="Proteomes" id="UP001457282"/>
    </source>
</evidence>
<evidence type="ECO:0000313" key="7">
    <source>
        <dbReference type="EMBL" id="KAK9922911.1"/>
    </source>
</evidence>
<reference evidence="7 8" key="1">
    <citation type="journal article" date="2023" name="G3 (Bethesda)">
        <title>A chromosome-length genome assembly and annotation of blackberry (Rubus argutus, cv. 'Hillquist').</title>
        <authorList>
            <person name="Bruna T."/>
            <person name="Aryal R."/>
            <person name="Dudchenko O."/>
            <person name="Sargent D.J."/>
            <person name="Mead D."/>
            <person name="Buti M."/>
            <person name="Cavallini A."/>
            <person name="Hytonen T."/>
            <person name="Andres J."/>
            <person name="Pham M."/>
            <person name="Weisz D."/>
            <person name="Mascagni F."/>
            <person name="Usai G."/>
            <person name="Natali L."/>
            <person name="Bassil N."/>
            <person name="Fernandez G.E."/>
            <person name="Lomsadze A."/>
            <person name="Armour M."/>
            <person name="Olukolu B."/>
            <person name="Poorten T."/>
            <person name="Britton C."/>
            <person name="Davik J."/>
            <person name="Ashrafi H."/>
            <person name="Aiden E.L."/>
            <person name="Borodovsky M."/>
            <person name="Worthington M."/>
        </authorList>
    </citation>
    <scope>NUCLEOTIDE SEQUENCE [LARGE SCALE GENOMIC DNA]</scope>
    <source>
        <strain evidence="7">PI 553951</strain>
    </source>
</reference>
<dbReference type="PANTHER" id="PTHR47998">
    <property type="entry name" value="TRANSCRIPTION FACTOR MYB51-LIKE ISOFORM X1"/>
    <property type="match status" value="1"/>
</dbReference>
<gene>
    <name evidence="7" type="ORF">M0R45_031348</name>
</gene>
<dbReference type="SUPFAM" id="SSF46689">
    <property type="entry name" value="Homeodomain-like"/>
    <property type="match status" value="1"/>
</dbReference>
<dbReference type="InterPro" id="IPR017930">
    <property type="entry name" value="Myb_dom"/>
</dbReference>
<dbReference type="PROSITE" id="PS51294">
    <property type="entry name" value="HTH_MYB"/>
    <property type="match status" value="2"/>
</dbReference>
<comment type="caution">
    <text evidence="7">The sequence shown here is derived from an EMBL/GenBank/DDBJ whole genome shotgun (WGS) entry which is preliminary data.</text>
</comment>
<organism evidence="7 8">
    <name type="scientific">Rubus argutus</name>
    <name type="common">Southern blackberry</name>
    <dbReference type="NCBI Taxonomy" id="59490"/>
    <lineage>
        <taxon>Eukaryota</taxon>
        <taxon>Viridiplantae</taxon>
        <taxon>Streptophyta</taxon>
        <taxon>Embryophyta</taxon>
        <taxon>Tracheophyta</taxon>
        <taxon>Spermatophyta</taxon>
        <taxon>Magnoliopsida</taxon>
        <taxon>eudicotyledons</taxon>
        <taxon>Gunneridae</taxon>
        <taxon>Pentapetalae</taxon>
        <taxon>rosids</taxon>
        <taxon>fabids</taxon>
        <taxon>Rosales</taxon>
        <taxon>Rosaceae</taxon>
        <taxon>Rosoideae</taxon>
        <taxon>Rosoideae incertae sedis</taxon>
        <taxon>Rubus</taxon>
    </lineage>
</organism>
<comment type="subcellular location">
    <subcellularLocation>
        <location evidence="1">Nucleus</location>
    </subcellularLocation>
</comment>
<dbReference type="AlphaFoldDB" id="A0AAW1WGB4"/>
<evidence type="ECO:0000256" key="2">
    <source>
        <dbReference type="ARBA" id="ARBA00022737"/>
    </source>
</evidence>
<keyword evidence="8" id="KW-1185">Reference proteome</keyword>
<dbReference type="Proteomes" id="UP001457282">
    <property type="component" value="Unassembled WGS sequence"/>
</dbReference>
<dbReference type="GO" id="GO:0005634">
    <property type="term" value="C:nucleus"/>
    <property type="evidence" value="ECO:0007669"/>
    <property type="project" value="UniProtKB-SubCell"/>
</dbReference>
<evidence type="ECO:0000256" key="4">
    <source>
        <dbReference type="ARBA" id="ARBA00023242"/>
    </source>
</evidence>
<dbReference type="GO" id="GO:0000976">
    <property type="term" value="F:transcription cis-regulatory region binding"/>
    <property type="evidence" value="ECO:0007669"/>
    <property type="project" value="TreeGrafter"/>
</dbReference>
<protein>
    <submittedName>
        <fullName evidence="7">Uncharacterized protein</fullName>
    </submittedName>
</protein>
<feature type="domain" description="HTH myb-type" evidence="6">
    <location>
        <begin position="1"/>
        <end position="50"/>
    </location>
</feature>
<dbReference type="PROSITE" id="PS50090">
    <property type="entry name" value="MYB_LIKE"/>
    <property type="match status" value="2"/>
</dbReference>
<keyword evidence="4" id="KW-0539">Nucleus</keyword>
<sequence>MKKRVWTACEDQILKDYIKMHGEGKWNKIARATGLKRCGKSLRLRWLNYMRPDIKRGNIAEDEEDLIIRMHKLVGNRWSLIAGRIPGRTDNEIKNYWNSNLKKKVA</sequence>
<keyword evidence="3" id="KW-0238">DNA-binding</keyword>
<dbReference type="FunFam" id="1.10.10.60:FF:000001">
    <property type="entry name" value="MYB-related transcription factor"/>
    <property type="match status" value="1"/>
</dbReference>
<dbReference type="Gene3D" id="1.10.10.60">
    <property type="entry name" value="Homeodomain-like"/>
    <property type="match status" value="2"/>
</dbReference>
<evidence type="ECO:0000259" key="5">
    <source>
        <dbReference type="PROSITE" id="PS50090"/>
    </source>
</evidence>
<dbReference type="InterPro" id="IPR001005">
    <property type="entry name" value="SANT/Myb"/>
</dbReference>
<dbReference type="InterPro" id="IPR009057">
    <property type="entry name" value="Homeodomain-like_sf"/>
</dbReference>
<keyword evidence="2" id="KW-0677">Repeat</keyword>
<evidence type="ECO:0000259" key="6">
    <source>
        <dbReference type="PROSITE" id="PS51294"/>
    </source>
</evidence>
<feature type="domain" description="HTH myb-type" evidence="6">
    <location>
        <begin position="51"/>
        <end position="105"/>
    </location>
</feature>
<dbReference type="Pfam" id="PF00249">
    <property type="entry name" value="Myb_DNA-binding"/>
    <property type="match status" value="2"/>
</dbReference>
<feature type="domain" description="Myb-like" evidence="5">
    <location>
        <begin position="51"/>
        <end position="101"/>
    </location>
</feature>
<name>A0AAW1WGB4_RUBAR</name>
<dbReference type="PANTHER" id="PTHR47998:SF74">
    <property type="entry name" value="TRANSCRIPTION FACTOR TT2"/>
    <property type="match status" value="1"/>
</dbReference>
<evidence type="ECO:0000256" key="3">
    <source>
        <dbReference type="ARBA" id="ARBA00023125"/>
    </source>
</evidence>
<dbReference type="InterPro" id="IPR015495">
    <property type="entry name" value="Myb_TF_plants"/>
</dbReference>
<evidence type="ECO:0000256" key="1">
    <source>
        <dbReference type="ARBA" id="ARBA00004123"/>
    </source>
</evidence>
<dbReference type="SMART" id="SM00717">
    <property type="entry name" value="SANT"/>
    <property type="match status" value="2"/>
</dbReference>
<dbReference type="EMBL" id="JBEDUW010000006">
    <property type="protein sequence ID" value="KAK9922911.1"/>
    <property type="molecule type" value="Genomic_DNA"/>
</dbReference>
<dbReference type="CDD" id="cd00167">
    <property type="entry name" value="SANT"/>
    <property type="match status" value="2"/>
</dbReference>
<dbReference type="GO" id="GO:0030154">
    <property type="term" value="P:cell differentiation"/>
    <property type="evidence" value="ECO:0007669"/>
    <property type="project" value="TreeGrafter"/>
</dbReference>